<sequence>MIRRQLCDRPIRVRLHDDRPVAFWTDGREYEVTALMEMVGLIRVRDDVDTCLWQVRARSRDGREVVYDLVRDHGDWRMAAVWV</sequence>
<organism evidence="1 2">
    <name type="scientific">Thermomonospora echinospora</name>
    <dbReference type="NCBI Taxonomy" id="1992"/>
    <lineage>
        <taxon>Bacteria</taxon>
        <taxon>Bacillati</taxon>
        <taxon>Actinomycetota</taxon>
        <taxon>Actinomycetes</taxon>
        <taxon>Streptosporangiales</taxon>
        <taxon>Thermomonosporaceae</taxon>
        <taxon>Thermomonospora</taxon>
    </lineage>
</organism>
<reference evidence="2" key="1">
    <citation type="submission" date="2016-10" db="EMBL/GenBank/DDBJ databases">
        <authorList>
            <person name="Varghese N."/>
            <person name="Submissions S."/>
        </authorList>
    </citation>
    <scope>NUCLEOTIDE SEQUENCE [LARGE SCALE GENOMIC DNA]</scope>
    <source>
        <strain evidence="2">DSM 43163</strain>
    </source>
</reference>
<gene>
    <name evidence="1" type="ORF">SAMN04489712_101422</name>
</gene>
<name>A0A1H5SZD4_9ACTN</name>
<protein>
    <submittedName>
        <fullName evidence="1">Uncharacterized protein</fullName>
    </submittedName>
</protein>
<dbReference type="Proteomes" id="UP000236723">
    <property type="component" value="Unassembled WGS sequence"/>
</dbReference>
<evidence type="ECO:0000313" key="1">
    <source>
        <dbReference type="EMBL" id="SEF55889.1"/>
    </source>
</evidence>
<accession>A0A1H5SZD4</accession>
<proteinExistence type="predicted"/>
<evidence type="ECO:0000313" key="2">
    <source>
        <dbReference type="Proteomes" id="UP000236723"/>
    </source>
</evidence>
<dbReference type="OrthoDB" id="3541109at2"/>
<dbReference type="EMBL" id="FNVO01000001">
    <property type="protein sequence ID" value="SEF55889.1"/>
    <property type="molecule type" value="Genomic_DNA"/>
</dbReference>
<dbReference type="RefSeq" id="WP_103935860.1">
    <property type="nucleotide sequence ID" value="NZ_FNVO01000001.1"/>
</dbReference>
<keyword evidence="2" id="KW-1185">Reference proteome</keyword>
<dbReference type="AlphaFoldDB" id="A0A1H5SZD4"/>